<dbReference type="PANTHER" id="PTHR28259:SF16">
    <property type="entry name" value="FLUORIDE-SPECIFIC ION CHANNEL FLUC 2"/>
    <property type="match status" value="1"/>
</dbReference>
<feature type="binding site" evidence="14">
    <location>
        <position position="72"/>
    </location>
    <ligand>
        <name>Na(+)</name>
        <dbReference type="ChEBI" id="CHEBI:29101"/>
        <note>structural</note>
    </ligand>
</feature>
<feature type="binding site" evidence="14">
    <location>
        <position position="69"/>
    </location>
    <ligand>
        <name>Na(+)</name>
        <dbReference type="ChEBI" id="CHEBI:29101"/>
        <note>structural</note>
    </ligand>
</feature>
<reference evidence="15" key="1">
    <citation type="submission" date="2021-03" db="EMBL/GenBank/DDBJ databases">
        <title>Antimicrobial resistance genes in bacteria isolated from Japanese honey, and their potential for conferring macrolide and lincosamide resistance in the American foulbrood pathogen Paenibacillus larvae.</title>
        <authorList>
            <person name="Okamoto M."/>
            <person name="Kumagai M."/>
            <person name="Kanamori H."/>
            <person name="Takamatsu D."/>
        </authorList>
    </citation>
    <scope>NUCLEOTIDE SEQUENCE</scope>
    <source>
        <strain evidence="15">J27TS8</strain>
    </source>
</reference>
<gene>
    <name evidence="15" type="primary">crcB2</name>
    <name evidence="14" type="synonym">crcB</name>
    <name evidence="14" type="synonym">fluC</name>
    <name evidence="15" type="ORF">J27TS8_10720</name>
</gene>
<evidence type="ECO:0000256" key="11">
    <source>
        <dbReference type="ARBA" id="ARBA00035120"/>
    </source>
</evidence>
<evidence type="ECO:0000256" key="3">
    <source>
        <dbReference type="ARBA" id="ARBA00022475"/>
    </source>
</evidence>
<organism evidence="15 16">
    <name type="scientific">Robertmurraya siralis</name>
    <dbReference type="NCBI Taxonomy" id="77777"/>
    <lineage>
        <taxon>Bacteria</taxon>
        <taxon>Bacillati</taxon>
        <taxon>Bacillota</taxon>
        <taxon>Bacilli</taxon>
        <taxon>Bacillales</taxon>
        <taxon>Bacillaceae</taxon>
        <taxon>Robertmurraya</taxon>
    </lineage>
</organism>
<evidence type="ECO:0000256" key="12">
    <source>
        <dbReference type="ARBA" id="ARBA00035585"/>
    </source>
</evidence>
<dbReference type="Proteomes" id="UP000682111">
    <property type="component" value="Unassembled WGS sequence"/>
</dbReference>
<dbReference type="GO" id="GO:0062054">
    <property type="term" value="F:fluoride channel activity"/>
    <property type="evidence" value="ECO:0007669"/>
    <property type="project" value="UniProtKB-UniRule"/>
</dbReference>
<evidence type="ECO:0000313" key="16">
    <source>
        <dbReference type="Proteomes" id="UP000682111"/>
    </source>
</evidence>
<evidence type="ECO:0000256" key="4">
    <source>
        <dbReference type="ARBA" id="ARBA00022692"/>
    </source>
</evidence>
<evidence type="ECO:0000256" key="2">
    <source>
        <dbReference type="ARBA" id="ARBA00022448"/>
    </source>
</evidence>
<name>A0A919WG23_9BACI</name>
<keyword evidence="16" id="KW-1185">Reference proteome</keyword>
<evidence type="ECO:0000256" key="10">
    <source>
        <dbReference type="ARBA" id="ARBA00023303"/>
    </source>
</evidence>
<evidence type="ECO:0000256" key="13">
    <source>
        <dbReference type="ARBA" id="ARBA00049940"/>
    </source>
</evidence>
<comment type="similarity">
    <text evidence="11 14">Belongs to the fluoride channel Fluc/FEX (TC 1.A.43) family.</text>
</comment>
<feature type="transmembrane region" description="Helical" evidence="14">
    <location>
        <begin position="94"/>
        <end position="116"/>
    </location>
</feature>
<comment type="catalytic activity">
    <reaction evidence="12">
        <text>fluoride(in) = fluoride(out)</text>
        <dbReference type="Rhea" id="RHEA:76159"/>
        <dbReference type="ChEBI" id="CHEBI:17051"/>
    </reaction>
    <physiologicalReaction direction="left-to-right" evidence="12">
        <dbReference type="Rhea" id="RHEA:76160"/>
    </physiologicalReaction>
</comment>
<keyword evidence="9 14" id="KW-0472">Membrane</keyword>
<keyword evidence="2 14" id="KW-0813">Transport</keyword>
<keyword evidence="5 14" id="KW-0479">Metal-binding</keyword>
<keyword evidence="8 14" id="KW-0406">Ion transport</keyword>
<dbReference type="Pfam" id="PF02537">
    <property type="entry name" value="CRCB"/>
    <property type="match status" value="1"/>
</dbReference>
<dbReference type="PANTHER" id="PTHR28259">
    <property type="entry name" value="FLUORIDE EXPORT PROTEIN 1-RELATED"/>
    <property type="match status" value="1"/>
</dbReference>
<sequence>MIGWGFVAVGGFFGAISRFWIGNVVKRLKLTKLPLATLIVNLIGSFFLGYLFAGVSEHIYSLFGVGFLGAFTTFSTMNVEAIQLLNGKHIFTGVFYLGITYLIGVLLAFYGYFLAINLEGVFQTPS</sequence>
<evidence type="ECO:0000256" key="14">
    <source>
        <dbReference type="HAMAP-Rule" id="MF_00454"/>
    </source>
</evidence>
<dbReference type="InterPro" id="IPR003691">
    <property type="entry name" value="FluC"/>
</dbReference>
<feature type="transmembrane region" description="Helical" evidence="14">
    <location>
        <begin position="6"/>
        <end position="21"/>
    </location>
</feature>
<evidence type="ECO:0000256" key="8">
    <source>
        <dbReference type="ARBA" id="ARBA00023065"/>
    </source>
</evidence>
<evidence type="ECO:0000313" key="15">
    <source>
        <dbReference type="EMBL" id="GIN61079.1"/>
    </source>
</evidence>
<dbReference type="GO" id="GO:0005886">
    <property type="term" value="C:plasma membrane"/>
    <property type="evidence" value="ECO:0007669"/>
    <property type="project" value="UniProtKB-SubCell"/>
</dbReference>
<feature type="transmembrane region" description="Helical" evidence="14">
    <location>
        <begin position="59"/>
        <end position="82"/>
    </location>
</feature>
<protein>
    <recommendedName>
        <fullName evidence="14">Fluoride-specific ion channel FluC</fullName>
    </recommendedName>
</protein>
<dbReference type="GO" id="GO:0046872">
    <property type="term" value="F:metal ion binding"/>
    <property type="evidence" value="ECO:0007669"/>
    <property type="project" value="UniProtKB-KW"/>
</dbReference>
<evidence type="ECO:0000256" key="9">
    <source>
        <dbReference type="ARBA" id="ARBA00023136"/>
    </source>
</evidence>
<evidence type="ECO:0000256" key="6">
    <source>
        <dbReference type="ARBA" id="ARBA00022989"/>
    </source>
</evidence>
<comment type="subcellular location">
    <subcellularLocation>
        <location evidence="1 14">Cell membrane</location>
        <topology evidence="1 14">Multi-pass membrane protein</topology>
    </subcellularLocation>
</comment>
<evidence type="ECO:0000256" key="5">
    <source>
        <dbReference type="ARBA" id="ARBA00022723"/>
    </source>
</evidence>
<comment type="activity regulation">
    <text evidence="14">Na(+) is not transported, but it plays an essential structural role and its presence is essential for fluoride channel function.</text>
</comment>
<accession>A0A919WG23</accession>
<feature type="transmembrane region" description="Helical" evidence="14">
    <location>
        <begin position="33"/>
        <end position="53"/>
    </location>
</feature>
<dbReference type="AlphaFoldDB" id="A0A919WG23"/>
<dbReference type="EMBL" id="BORC01000001">
    <property type="protein sequence ID" value="GIN61079.1"/>
    <property type="molecule type" value="Genomic_DNA"/>
</dbReference>
<evidence type="ECO:0000256" key="1">
    <source>
        <dbReference type="ARBA" id="ARBA00004651"/>
    </source>
</evidence>
<comment type="function">
    <text evidence="13 14">Fluoride-specific ion channel. Important for reducing fluoride concentration in the cell, thus reducing its toxicity.</text>
</comment>
<keyword evidence="10 14" id="KW-0407">Ion channel</keyword>
<evidence type="ECO:0000256" key="7">
    <source>
        <dbReference type="ARBA" id="ARBA00023053"/>
    </source>
</evidence>
<dbReference type="HAMAP" id="MF_00454">
    <property type="entry name" value="FluC"/>
    <property type="match status" value="1"/>
</dbReference>
<proteinExistence type="inferred from homology"/>
<dbReference type="GO" id="GO:0140114">
    <property type="term" value="P:cellular detoxification of fluoride"/>
    <property type="evidence" value="ECO:0007669"/>
    <property type="project" value="UniProtKB-UniRule"/>
</dbReference>
<dbReference type="RefSeq" id="WP_212933311.1">
    <property type="nucleotide sequence ID" value="NZ_BORC01000001.1"/>
</dbReference>
<keyword evidence="3 14" id="KW-1003">Cell membrane</keyword>
<keyword evidence="4 14" id="KW-0812">Transmembrane</keyword>
<keyword evidence="7 14" id="KW-0915">Sodium</keyword>
<keyword evidence="6 14" id="KW-1133">Transmembrane helix</keyword>
<comment type="caution">
    <text evidence="15">The sequence shown here is derived from an EMBL/GenBank/DDBJ whole genome shotgun (WGS) entry which is preliminary data.</text>
</comment>